<dbReference type="InterPro" id="IPR022770">
    <property type="entry name" value="IucA/IucC-like_C"/>
</dbReference>
<dbReference type="AlphaFoldDB" id="A0A1V0TNB6"/>
<feature type="domain" description="Aerobactin siderophore biosynthesis IucA/IucC N-terminal" evidence="4">
    <location>
        <begin position="216"/>
        <end position="440"/>
    </location>
</feature>
<feature type="region of interest" description="Disordered" evidence="3">
    <location>
        <begin position="160"/>
        <end position="209"/>
    </location>
</feature>
<dbReference type="Proteomes" id="UP000192726">
    <property type="component" value="Chromosome"/>
</dbReference>
<accession>A0A1V0TNB6</accession>
<protein>
    <submittedName>
        <fullName evidence="6">Iron transporter</fullName>
    </submittedName>
</protein>
<dbReference type="RefSeq" id="WP_083103945.1">
    <property type="nucleotide sequence ID" value="NZ_CP020569.1"/>
</dbReference>
<evidence type="ECO:0000256" key="3">
    <source>
        <dbReference type="SAM" id="MobiDB-lite"/>
    </source>
</evidence>
<dbReference type="OrthoDB" id="495728at2"/>
<feature type="domain" description="Aerobactin siderophore biosynthesis IucA/IucC-like C-terminal" evidence="5">
    <location>
        <begin position="465"/>
        <end position="624"/>
    </location>
</feature>
<dbReference type="InterPro" id="IPR007310">
    <property type="entry name" value="Aerobactin_biosyn_IucA/IucC_N"/>
</dbReference>
<dbReference type="InterPro" id="IPR037455">
    <property type="entry name" value="LucA/IucC-like"/>
</dbReference>
<evidence type="ECO:0000256" key="2">
    <source>
        <dbReference type="ARBA" id="ARBA00007832"/>
    </source>
</evidence>
<comment type="similarity">
    <text evidence="2">Belongs to the IucA/IucC family.</text>
</comment>
<sequence length="660" mass="70059">MPPLPHSAATAQDPGTARTPEPTATTGTTRIARTAPIPAPAPAGPPTADQAVAHTLLNCLLREVSGPEHQTAVDAGHLLLRLPRRGVLLRVALRRTSLIGAHRFAGPVTEEADGGWREVGWRRLAEYVHAELSLRTGVHNDEFLDQIASSHQAVAAALDSRAPGGHGTDGQVPGGHGTDGQAPGGQVPGGQALATGPADSTPPRVTPPHADWQAAYLASEQSLVLGHRFHPTPKARSGDPASWRSYAPEAGASFPLLLLAVREDLIVEEAAEEGAAAPLDALHPGVPDGYRLLPVHPWQYELLRGHPGLKEALDRGDLRILGTGGTHFAATASVRTLYDGASFLKFSLNVRITNCLRKNASYELSGAVALTRLLAPVLADLAARFPGSAVLREPVYRSLALPGPDGRPDTGLLEGFGVIVRERLSQRLLPGTTPLLAAAVADEYPHSPAHISRLLDGAGPQAALDWWAAYLDLLLPPVLAAYFDHGVVLEPHLQNVLVCVDGDGMPAQVLFRDLEGTKLVPEHHAGPLASLPEDVAGPMTYDAQRGWDRVVYCLLVNHVAEMLAALADLHPGTEADLWAQVRRTLQVHADRHGCPPRLAALLAGVPLPAKANLLTRWERRADREAGYVLLPSPLAESVLTGAVRTDDTVGTDDTPSWSAR</sequence>
<dbReference type="STRING" id="553510.B1H19_08095"/>
<keyword evidence="7" id="KW-1185">Reference proteome</keyword>
<feature type="compositionally biased region" description="Gly residues" evidence="3">
    <location>
        <begin position="164"/>
        <end position="188"/>
    </location>
</feature>
<comment type="pathway">
    <text evidence="1">Siderophore biosynthesis.</text>
</comment>
<feature type="compositionally biased region" description="Low complexity" evidence="3">
    <location>
        <begin position="14"/>
        <end position="36"/>
    </location>
</feature>
<dbReference type="GO" id="GO:0019290">
    <property type="term" value="P:siderophore biosynthetic process"/>
    <property type="evidence" value="ECO:0007669"/>
    <property type="project" value="InterPro"/>
</dbReference>
<dbReference type="Pfam" id="PF04183">
    <property type="entry name" value="IucA_IucC"/>
    <property type="match status" value="1"/>
</dbReference>
<dbReference type="GO" id="GO:0016881">
    <property type="term" value="F:acid-amino acid ligase activity"/>
    <property type="evidence" value="ECO:0007669"/>
    <property type="project" value="UniProtKB-ARBA"/>
</dbReference>
<dbReference type="PANTHER" id="PTHR34384">
    <property type="entry name" value="L-2,3-DIAMINOPROPANOATE--CITRATE LIGASE"/>
    <property type="match status" value="1"/>
</dbReference>
<gene>
    <name evidence="6" type="ORF">B1H19_08095</name>
</gene>
<evidence type="ECO:0000259" key="5">
    <source>
        <dbReference type="Pfam" id="PF06276"/>
    </source>
</evidence>
<evidence type="ECO:0000313" key="7">
    <source>
        <dbReference type="Proteomes" id="UP000192726"/>
    </source>
</evidence>
<dbReference type="KEGG" id="sgv:B1H19_08095"/>
<dbReference type="Gene3D" id="1.10.510.40">
    <property type="match status" value="1"/>
</dbReference>
<organism evidence="6 7">
    <name type="scientific">Streptomyces gilvosporeus</name>
    <dbReference type="NCBI Taxonomy" id="553510"/>
    <lineage>
        <taxon>Bacteria</taxon>
        <taxon>Bacillati</taxon>
        <taxon>Actinomycetota</taxon>
        <taxon>Actinomycetes</taxon>
        <taxon>Kitasatosporales</taxon>
        <taxon>Streptomycetaceae</taxon>
        <taxon>Streptomyces</taxon>
    </lineage>
</organism>
<proteinExistence type="inferred from homology"/>
<dbReference type="PANTHER" id="PTHR34384:SF5">
    <property type="entry name" value="L-2,3-DIAMINOPROPANOATE--CITRATE LIGASE"/>
    <property type="match status" value="1"/>
</dbReference>
<dbReference type="Pfam" id="PF06276">
    <property type="entry name" value="FhuF"/>
    <property type="match status" value="1"/>
</dbReference>
<evidence type="ECO:0000313" key="6">
    <source>
        <dbReference type="EMBL" id="ARF54162.1"/>
    </source>
</evidence>
<evidence type="ECO:0000259" key="4">
    <source>
        <dbReference type="Pfam" id="PF04183"/>
    </source>
</evidence>
<reference evidence="6 7" key="1">
    <citation type="submission" date="2017-04" db="EMBL/GenBank/DDBJ databases">
        <title>Complete Genome Sequence of Streptomyces gilvosporeus F607, a Capable Producer of Natamycin.</title>
        <authorList>
            <person name="Zong G."/>
            <person name="Zhong C."/>
            <person name="Fu J."/>
            <person name="Qin R."/>
            <person name="Cao G."/>
        </authorList>
    </citation>
    <scope>NUCLEOTIDE SEQUENCE [LARGE SCALE GENOMIC DNA]</scope>
    <source>
        <strain evidence="6 7">F607</strain>
    </source>
</reference>
<feature type="region of interest" description="Disordered" evidence="3">
    <location>
        <begin position="1"/>
        <end position="49"/>
    </location>
</feature>
<evidence type="ECO:0000256" key="1">
    <source>
        <dbReference type="ARBA" id="ARBA00004924"/>
    </source>
</evidence>
<dbReference type="EMBL" id="CP020569">
    <property type="protein sequence ID" value="ARF54162.1"/>
    <property type="molecule type" value="Genomic_DNA"/>
</dbReference>
<name>A0A1V0TNB6_9ACTN</name>